<proteinExistence type="predicted"/>
<dbReference type="STRING" id="97481.SAMN05444853_12041"/>
<reference evidence="2" key="1">
    <citation type="submission" date="2016-10" db="EMBL/GenBank/DDBJ databases">
        <authorList>
            <person name="Varghese N."/>
            <person name="Submissions S."/>
        </authorList>
    </citation>
    <scope>NUCLEOTIDE SEQUENCE [LARGE SCALE GENOMIC DNA]</scope>
    <source>
        <strain evidence="2">DSM 24204</strain>
    </source>
</reference>
<evidence type="ECO:0000313" key="2">
    <source>
        <dbReference type="Proteomes" id="UP000198883"/>
    </source>
</evidence>
<organism evidence="1 2">
    <name type="scientific">Phocoenobacter skyensis</name>
    <dbReference type="NCBI Taxonomy" id="97481"/>
    <lineage>
        <taxon>Bacteria</taxon>
        <taxon>Pseudomonadati</taxon>
        <taxon>Pseudomonadota</taxon>
        <taxon>Gammaproteobacteria</taxon>
        <taxon>Pasteurellales</taxon>
        <taxon>Pasteurellaceae</taxon>
        <taxon>Phocoenobacter</taxon>
    </lineage>
</organism>
<accession>A0A1H7YVE3</accession>
<dbReference type="EMBL" id="FOBN01000020">
    <property type="protein sequence ID" value="SEM49348.1"/>
    <property type="molecule type" value="Genomic_DNA"/>
</dbReference>
<evidence type="ECO:0000313" key="1">
    <source>
        <dbReference type="EMBL" id="SEM49348.1"/>
    </source>
</evidence>
<protein>
    <submittedName>
        <fullName evidence="1">Uncharacterized protein</fullName>
    </submittedName>
</protein>
<gene>
    <name evidence="1" type="ORF">SAMN05444853_12041</name>
</gene>
<sequence length="126" mass="15269">MVNCMSIKFLKKTIQKNGYLSILFMTTQNVYYDGQIRENGTKLVYKNIGERIIYRHPKAKDYNDDEEFEEHQWKTMIKYSDDWDFGENQWKVMIKYTDEGKIISYHIYDKNNNIVDEMIFDKPITL</sequence>
<dbReference type="Proteomes" id="UP000198883">
    <property type="component" value="Unassembled WGS sequence"/>
</dbReference>
<dbReference type="AlphaFoldDB" id="A0A1H7YVE3"/>
<name>A0A1H7YVE3_9PAST</name>